<accession>A0A7X6N8C4</accession>
<dbReference type="SUPFAM" id="SSF51161">
    <property type="entry name" value="Trimeric LpxA-like enzymes"/>
    <property type="match status" value="1"/>
</dbReference>
<dbReference type="EMBL" id="JAKNAP010000001">
    <property type="protein sequence ID" value="MDE1355728.1"/>
    <property type="molecule type" value="Genomic_DNA"/>
</dbReference>
<dbReference type="RefSeq" id="WP_053311489.1">
    <property type="nucleotide sequence ID" value="NZ_CP118709.1"/>
</dbReference>
<proteinExistence type="predicted"/>
<keyword evidence="3 4" id="KW-0012">Acyltransferase</keyword>
<dbReference type="GeneID" id="79917413"/>
<dbReference type="Proteomes" id="UP001239257">
    <property type="component" value="Chromosome 1"/>
</dbReference>
<organism evidence="4 6">
    <name type="scientific">Vibrio aestuarianus</name>
    <dbReference type="NCBI Taxonomy" id="28171"/>
    <lineage>
        <taxon>Bacteria</taxon>
        <taxon>Pseudomonadati</taxon>
        <taxon>Pseudomonadota</taxon>
        <taxon>Gammaproteobacteria</taxon>
        <taxon>Vibrionales</taxon>
        <taxon>Vibrionaceae</taxon>
        <taxon>Vibrio</taxon>
    </lineage>
</organism>
<dbReference type="Pfam" id="PF00132">
    <property type="entry name" value="Hexapep"/>
    <property type="match status" value="1"/>
</dbReference>
<dbReference type="InterPro" id="IPR051159">
    <property type="entry name" value="Hexapeptide_acetyltransf"/>
</dbReference>
<dbReference type="InterPro" id="IPR011004">
    <property type="entry name" value="Trimer_LpxA-like_sf"/>
</dbReference>
<evidence type="ECO:0000256" key="2">
    <source>
        <dbReference type="ARBA" id="ARBA00022737"/>
    </source>
</evidence>
<dbReference type="InterPro" id="IPR001451">
    <property type="entry name" value="Hexapep"/>
</dbReference>
<evidence type="ECO:0000313" key="5">
    <source>
        <dbReference type="EMBL" id="WGK82741.1"/>
    </source>
</evidence>
<protein>
    <submittedName>
        <fullName evidence="4">Acyltransferase</fullName>
    </submittedName>
</protein>
<keyword evidence="1" id="KW-0808">Transferase</keyword>
<dbReference type="EMBL" id="CP118709">
    <property type="protein sequence ID" value="WGK82741.1"/>
    <property type="molecule type" value="Genomic_DNA"/>
</dbReference>
<dbReference type="AlphaFoldDB" id="A0A7X6N8C4"/>
<name>A0A7X6N8C4_9VIBR</name>
<evidence type="ECO:0000313" key="4">
    <source>
        <dbReference type="EMBL" id="MDE1355728.1"/>
    </source>
</evidence>
<dbReference type="Proteomes" id="UP001140973">
    <property type="component" value="Unassembled WGS sequence"/>
</dbReference>
<dbReference type="PANTHER" id="PTHR23416:SF78">
    <property type="entry name" value="LIPOPOLYSACCHARIDE BIOSYNTHESIS O-ACETYL TRANSFERASE WBBJ-RELATED"/>
    <property type="match status" value="1"/>
</dbReference>
<dbReference type="Gene3D" id="2.160.10.10">
    <property type="entry name" value="Hexapeptide repeat proteins"/>
    <property type="match status" value="1"/>
</dbReference>
<dbReference type="GO" id="GO:0016746">
    <property type="term" value="F:acyltransferase activity"/>
    <property type="evidence" value="ECO:0007669"/>
    <property type="project" value="UniProtKB-KW"/>
</dbReference>
<dbReference type="PANTHER" id="PTHR23416">
    <property type="entry name" value="SIALIC ACID SYNTHASE-RELATED"/>
    <property type="match status" value="1"/>
</dbReference>
<reference evidence="4" key="1">
    <citation type="submission" date="2022-02" db="EMBL/GenBank/DDBJ databases">
        <title>Emergence and expansion in Europe of a Vibrio aestuarianus clonal complex pathogenic for oysters.</title>
        <authorList>
            <person name="Mesnil A."/>
            <person name="Travers M.-A."/>
        </authorList>
    </citation>
    <scope>NUCLEOTIDE SEQUENCE</scope>
    <source>
        <strain evidence="4">151-ITT-15-cp-1</strain>
        <strain evidence="5">U29</strain>
    </source>
</reference>
<dbReference type="InterPro" id="IPR018357">
    <property type="entry name" value="Hexapep_transf_CS"/>
</dbReference>
<dbReference type="PROSITE" id="PS00101">
    <property type="entry name" value="HEXAPEP_TRANSFERASES"/>
    <property type="match status" value="1"/>
</dbReference>
<evidence type="ECO:0000313" key="6">
    <source>
        <dbReference type="Proteomes" id="UP001140973"/>
    </source>
</evidence>
<evidence type="ECO:0000256" key="1">
    <source>
        <dbReference type="ARBA" id="ARBA00022679"/>
    </source>
</evidence>
<dbReference type="CDD" id="cd04647">
    <property type="entry name" value="LbH_MAT_like"/>
    <property type="match status" value="1"/>
</dbReference>
<keyword evidence="2" id="KW-0677">Repeat</keyword>
<gene>
    <name evidence="4" type="ORF">L9W73_00155</name>
    <name evidence="5" type="ORF">PYE51_05705</name>
</gene>
<evidence type="ECO:0000256" key="3">
    <source>
        <dbReference type="ARBA" id="ARBA00023315"/>
    </source>
</evidence>
<sequence>MLASRVHQFKIWLQYHPNTSLRSIFFLLKKMRSFEIPFPQIWNKALYFFLTLIRTFISNLSRLLFYTPAFRGRTSQSGQRLYLYGGLPFISGPLHIQLGDDCRISGQTTFSGRTASQNPQLLVGNNVDIGWQTTIAVGNKVVISDNVRIAGKGFLCGYSGHPLDAKRRALGEADDLNQVGDIILEKDVWLGTNVTVKSGVTIGQGSVIAAGSVVTKSIPPFVIAAGNPAQVIKTLK</sequence>